<dbReference type="EnsemblMetazoa" id="SCAU011765-RA">
    <property type="protein sequence ID" value="SCAU011765-PA"/>
    <property type="gene ID" value="SCAU011765"/>
</dbReference>
<keyword evidence="3" id="KW-1185">Reference proteome</keyword>
<dbReference type="VEuPathDB" id="VectorBase:SCAU011765"/>
<dbReference type="KEGG" id="scac:106081232"/>
<reference evidence="2" key="1">
    <citation type="submission" date="2020-05" db="UniProtKB">
        <authorList>
            <consortium name="EnsemblMetazoa"/>
        </authorList>
    </citation>
    <scope>IDENTIFICATION</scope>
    <source>
        <strain evidence="2">USDA</strain>
    </source>
</reference>
<feature type="chain" id="PRO_5009327334" evidence="1">
    <location>
        <begin position="22"/>
        <end position="157"/>
    </location>
</feature>
<name>A0A1I8PWJ9_STOCA</name>
<proteinExistence type="predicted"/>
<accession>A0A1I8PWJ9</accession>
<dbReference type="Proteomes" id="UP000095300">
    <property type="component" value="Unassembled WGS sequence"/>
</dbReference>
<evidence type="ECO:0000313" key="3">
    <source>
        <dbReference type="Proteomes" id="UP000095300"/>
    </source>
</evidence>
<sequence>MNNFRAILITLTLFCLSLGDATNDDEHFAQLLKETKSVTVEVKSLIEKTLAQLPKETDYDLHRERFTKYLDLYQKYQSASQEDCGEKALEFYDSQNTFFHLYMRGNLKATRGTEVIQLLNENGMQKLLVRIDEERKKGDYDSVNWRKFEEYIAAGHC</sequence>
<keyword evidence="1" id="KW-0732">Signal</keyword>
<organism evidence="2 3">
    <name type="scientific">Stomoxys calcitrans</name>
    <name type="common">Stable fly</name>
    <name type="synonym">Conops calcitrans</name>
    <dbReference type="NCBI Taxonomy" id="35570"/>
    <lineage>
        <taxon>Eukaryota</taxon>
        <taxon>Metazoa</taxon>
        <taxon>Ecdysozoa</taxon>
        <taxon>Arthropoda</taxon>
        <taxon>Hexapoda</taxon>
        <taxon>Insecta</taxon>
        <taxon>Pterygota</taxon>
        <taxon>Neoptera</taxon>
        <taxon>Endopterygota</taxon>
        <taxon>Diptera</taxon>
        <taxon>Brachycera</taxon>
        <taxon>Muscomorpha</taxon>
        <taxon>Muscoidea</taxon>
        <taxon>Muscidae</taxon>
        <taxon>Stomoxys</taxon>
    </lineage>
</organism>
<gene>
    <name evidence="2" type="primary">106081232</name>
</gene>
<feature type="signal peptide" evidence="1">
    <location>
        <begin position="1"/>
        <end position="21"/>
    </location>
</feature>
<evidence type="ECO:0000313" key="2">
    <source>
        <dbReference type="EnsemblMetazoa" id="SCAU011765-PA"/>
    </source>
</evidence>
<dbReference type="AlphaFoldDB" id="A0A1I8PWJ9"/>
<protein>
    <submittedName>
        <fullName evidence="2">Uncharacterized protein</fullName>
    </submittedName>
</protein>
<evidence type="ECO:0000256" key="1">
    <source>
        <dbReference type="SAM" id="SignalP"/>
    </source>
</evidence>